<gene>
    <name evidence="1" type="ORF">BGZ65_009795</name>
</gene>
<dbReference type="EMBL" id="JAAAHW010004659">
    <property type="protein sequence ID" value="KAF9972475.1"/>
    <property type="molecule type" value="Genomic_DNA"/>
</dbReference>
<evidence type="ECO:0000313" key="1">
    <source>
        <dbReference type="EMBL" id="KAF9972475.1"/>
    </source>
</evidence>
<name>A0A9P6JG44_9FUNG</name>
<sequence length="93" mass="10999">MPLISVIPHPPTLIFYRTALRAIRPTPPLTHLRRKLQYNIRDGILIHQHERNYETVQDLIRGGEQDLAMILTWKHVDPLWLERIFKKPTANKS</sequence>
<dbReference type="AlphaFoldDB" id="A0A9P6JG44"/>
<protein>
    <submittedName>
        <fullName evidence="1">Uncharacterized protein</fullName>
    </submittedName>
</protein>
<dbReference type="Proteomes" id="UP000749646">
    <property type="component" value="Unassembled WGS sequence"/>
</dbReference>
<accession>A0A9P6JG44</accession>
<reference evidence="1" key="1">
    <citation type="journal article" date="2020" name="Fungal Divers.">
        <title>Resolving the Mortierellaceae phylogeny through synthesis of multi-gene phylogenetics and phylogenomics.</title>
        <authorList>
            <person name="Vandepol N."/>
            <person name="Liber J."/>
            <person name="Desiro A."/>
            <person name="Na H."/>
            <person name="Kennedy M."/>
            <person name="Barry K."/>
            <person name="Grigoriev I.V."/>
            <person name="Miller A.N."/>
            <person name="O'Donnell K."/>
            <person name="Stajich J.E."/>
            <person name="Bonito G."/>
        </authorList>
    </citation>
    <scope>NUCLEOTIDE SEQUENCE</scope>
    <source>
        <strain evidence="1">MES-2147</strain>
    </source>
</reference>
<comment type="caution">
    <text evidence="1">The sequence shown here is derived from an EMBL/GenBank/DDBJ whole genome shotgun (WGS) entry which is preliminary data.</text>
</comment>
<keyword evidence="2" id="KW-1185">Reference proteome</keyword>
<organism evidence="1 2">
    <name type="scientific">Modicella reniformis</name>
    <dbReference type="NCBI Taxonomy" id="1440133"/>
    <lineage>
        <taxon>Eukaryota</taxon>
        <taxon>Fungi</taxon>
        <taxon>Fungi incertae sedis</taxon>
        <taxon>Mucoromycota</taxon>
        <taxon>Mortierellomycotina</taxon>
        <taxon>Mortierellomycetes</taxon>
        <taxon>Mortierellales</taxon>
        <taxon>Mortierellaceae</taxon>
        <taxon>Modicella</taxon>
    </lineage>
</organism>
<evidence type="ECO:0000313" key="2">
    <source>
        <dbReference type="Proteomes" id="UP000749646"/>
    </source>
</evidence>
<dbReference type="OrthoDB" id="2348728at2759"/>
<proteinExistence type="predicted"/>